<keyword evidence="1" id="KW-0812">Transmembrane</keyword>
<dbReference type="AlphaFoldDB" id="A0A7X6LWF4"/>
<proteinExistence type="predicted"/>
<dbReference type="Proteomes" id="UP000523447">
    <property type="component" value="Unassembled WGS sequence"/>
</dbReference>
<accession>A0A7X6LWF4</accession>
<feature type="transmembrane region" description="Helical" evidence="1">
    <location>
        <begin position="142"/>
        <end position="169"/>
    </location>
</feature>
<reference evidence="2 3" key="1">
    <citation type="submission" date="2020-04" db="EMBL/GenBank/DDBJ databases">
        <title>MicrobeNet Type strains.</title>
        <authorList>
            <person name="Nicholson A.C."/>
        </authorList>
    </citation>
    <scope>NUCLEOTIDE SEQUENCE [LARGE SCALE GENOMIC DNA]</scope>
    <source>
        <strain evidence="2 3">DSM 44445</strain>
    </source>
</reference>
<keyword evidence="1" id="KW-0472">Membrane</keyword>
<sequence>MIQLSMRPAVGFPSNGRGSVYRIFEGVGRHANENTGPAPDPVYVERDMPANGFAEYRALRKRGGRAFVLWTDSSRQRVFARVATRTSTRWGPAVFEITGGAGEPIGTVMREPGCRGGRFRTRWTITPVGREPMVGHKGQAGWWFVWWLFFPIQAAIAALMIASIFLGGGDGDLARMPRRIRWRDNVTGAVTLDYVDDVLRVTDGTAWDRRLPTALVTLLATYPGVLAGPAWDTGQQ</sequence>
<gene>
    <name evidence="2" type="ORF">HGA07_09500</name>
</gene>
<evidence type="ECO:0000256" key="1">
    <source>
        <dbReference type="SAM" id="Phobius"/>
    </source>
</evidence>
<comment type="caution">
    <text evidence="2">The sequence shown here is derived from an EMBL/GenBank/DDBJ whole genome shotgun (WGS) entry which is preliminary data.</text>
</comment>
<evidence type="ECO:0000313" key="2">
    <source>
        <dbReference type="EMBL" id="NKY85858.1"/>
    </source>
</evidence>
<name>A0A7X6LWF4_9NOCA</name>
<dbReference type="EMBL" id="JAAXPE010000007">
    <property type="protein sequence ID" value="NKY85858.1"/>
    <property type="molecule type" value="Genomic_DNA"/>
</dbReference>
<evidence type="ECO:0000313" key="3">
    <source>
        <dbReference type="Proteomes" id="UP000523447"/>
    </source>
</evidence>
<protein>
    <submittedName>
        <fullName evidence="2">Uncharacterized protein</fullName>
    </submittedName>
</protein>
<keyword evidence="3" id="KW-1185">Reference proteome</keyword>
<keyword evidence="1" id="KW-1133">Transmembrane helix</keyword>
<organism evidence="2 3">
    <name type="scientific">Nocardia veterana</name>
    <dbReference type="NCBI Taxonomy" id="132249"/>
    <lineage>
        <taxon>Bacteria</taxon>
        <taxon>Bacillati</taxon>
        <taxon>Actinomycetota</taxon>
        <taxon>Actinomycetes</taxon>
        <taxon>Mycobacteriales</taxon>
        <taxon>Nocardiaceae</taxon>
        <taxon>Nocardia</taxon>
    </lineage>
</organism>
<dbReference type="RefSeq" id="WP_051031842.1">
    <property type="nucleotide sequence ID" value="NZ_CAWPHS010000067.1"/>
</dbReference>